<evidence type="ECO:0000313" key="3">
    <source>
        <dbReference type="Proteomes" id="UP000015241"/>
    </source>
</evidence>
<gene>
    <name evidence="2" type="ORF">FOMPIDRAFT_161122</name>
</gene>
<feature type="compositionally biased region" description="Low complexity" evidence="1">
    <location>
        <begin position="169"/>
        <end position="186"/>
    </location>
</feature>
<reference evidence="2 3" key="1">
    <citation type="journal article" date="2012" name="Science">
        <title>The Paleozoic origin of enzymatic lignin decomposition reconstructed from 31 fungal genomes.</title>
        <authorList>
            <person name="Floudas D."/>
            <person name="Binder M."/>
            <person name="Riley R."/>
            <person name="Barry K."/>
            <person name="Blanchette R.A."/>
            <person name="Henrissat B."/>
            <person name="Martinez A.T."/>
            <person name="Otillar R."/>
            <person name="Spatafora J.W."/>
            <person name="Yadav J.S."/>
            <person name="Aerts A."/>
            <person name="Benoit I."/>
            <person name="Boyd A."/>
            <person name="Carlson A."/>
            <person name="Copeland A."/>
            <person name="Coutinho P.M."/>
            <person name="de Vries R.P."/>
            <person name="Ferreira P."/>
            <person name="Findley K."/>
            <person name="Foster B."/>
            <person name="Gaskell J."/>
            <person name="Glotzer D."/>
            <person name="Gorecki P."/>
            <person name="Heitman J."/>
            <person name="Hesse C."/>
            <person name="Hori C."/>
            <person name="Igarashi K."/>
            <person name="Jurgens J.A."/>
            <person name="Kallen N."/>
            <person name="Kersten P."/>
            <person name="Kohler A."/>
            <person name="Kuees U."/>
            <person name="Kumar T.K.A."/>
            <person name="Kuo A."/>
            <person name="LaButti K."/>
            <person name="Larrondo L.F."/>
            <person name="Lindquist E."/>
            <person name="Ling A."/>
            <person name="Lombard V."/>
            <person name="Lucas S."/>
            <person name="Lundell T."/>
            <person name="Martin R."/>
            <person name="McLaughlin D.J."/>
            <person name="Morgenstern I."/>
            <person name="Morin E."/>
            <person name="Murat C."/>
            <person name="Nagy L.G."/>
            <person name="Nolan M."/>
            <person name="Ohm R.A."/>
            <person name="Patyshakuliyeva A."/>
            <person name="Rokas A."/>
            <person name="Ruiz-Duenas F.J."/>
            <person name="Sabat G."/>
            <person name="Salamov A."/>
            <person name="Samejima M."/>
            <person name="Schmutz J."/>
            <person name="Slot J.C."/>
            <person name="St John F."/>
            <person name="Stenlid J."/>
            <person name="Sun H."/>
            <person name="Sun S."/>
            <person name="Syed K."/>
            <person name="Tsang A."/>
            <person name="Wiebenga A."/>
            <person name="Young D."/>
            <person name="Pisabarro A."/>
            <person name="Eastwood D.C."/>
            <person name="Martin F."/>
            <person name="Cullen D."/>
            <person name="Grigoriev I.V."/>
            <person name="Hibbett D.S."/>
        </authorList>
    </citation>
    <scope>NUCLEOTIDE SEQUENCE</scope>
    <source>
        <strain evidence="3">FP-58527</strain>
    </source>
</reference>
<feature type="region of interest" description="Disordered" evidence="1">
    <location>
        <begin position="224"/>
        <end position="275"/>
    </location>
</feature>
<evidence type="ECO:0000256" key="1">
    <source>
        <dbReference type="SAM" id="MobiDB-lite"/>
    </source>
</evidence>
<feature type="non-terminal residue" evidence="2">
    <location>
        <position position="275"/>
    </location>
</feature>
<dbReference type="Proteomes" id="UP000015241">
    <property type="component" value="Unassembled WGS sequence"/>
</dbReference>
<feature type="region of interest" description="Disordered" evidence="1">
    <location>
        <begin position="45"/>
        <end position="86"/>
    </location>
</feature>
<dbReference type="OrthoDB" id="2804139at2759"/>
<feature type="compositionally biased region" description="Polar residues" evidence="1">
    <location>
        <begin position="257"/>
        <end position="275"/>
    </location>
</feature>
<feature type="compositionally biased region" description="Polar residues" evidence="1">
    <location>
        <begin position="187"/>
        <end position="205"/>
    </location>
</feature>
<dbReference type="HOGENOM" id="CLU_1013929_0_0_1"/>
<dbReference type="InParanoid" id="S8E7G4"/>
<feature type="compositionally biased region" description="Basic and acidic residues" evidence="1">
    <location>
        <begin position="45"/>
        <end position="55"/>
    </location>
</feature>
<evidence type="ECO:0000313" key="2">
    <source>
        <dbReference type="EMBL" id="EPS99258.1"/>
    </source>
</evidence>
<proteinExistence type="predicted"/>
<dbReference type="AlphaFoldDB" id="S8E7G4"/>
<feature type="region of interest" description="Disordered" evidence="1">
    <location>
        <begin position="166"/>
        <end position="205"/>
    </location>
</feature>
<organism evidence="2 3">
    <name type="scientific">Fomitopsis schrenkii</name>
    <name type="common">Brown rot fungus</name>
    <dbReference type="NCBI Taxonomy" id="2126942"/>
    <lineage>
        <taxon>Eukaryota</taxon>
        <taxon>Fungi</taxon>
        <taxon>Dikarya</taxon>
        <taxon>Basidiomycota</taxon>
        <taxon>Agaricomycotina</taxon>
        <taxon>Agaricomycetes</taxon>
        <taxon>Polyporales</taxon>
        <taxon>Fomitopsis</taxon>
    </lineage>
</organism>
<dbReference type="EMBL" id="KE504158">
    <property type="protein sequence ID" value="EPS99258.1"/>
    <property type="molecule type" value="Genomic_DNA"/>
</dbReference>
<name>S8E7G4_FOMSC</name>
<sequence>MPPGPLYNWLCVAHAVCDVLSHAAQIRAAQAASVSYATGFSVNDRSRTARPRETLGAEPACVPSAGSLGGKSVHSEKERPSATTVPQASLAAGILGIDITTDEEVVRNEETEYIRRHGAHSVSTTVQPVHPPALQDGLTRSWPRFEEPLAPSAPASAQGVSSAILEQHTSPGPATTTASSSIPQTTFHSPVSHASTSTQRVSASDSVVMMTAEDPSREVLGEALAQEASPVIGTTSEVPAHEVPSITGIPEPAEPSTPVSLPSRHLQSSKVPSSR</sequence>
<accession>S8E7G4</accession>
<protein>
    <submittedName>
        <fullName evidence="2">Uncharacterized protein</fullName>
    </submittedName>
</protein>
<keyword evidence="3" id="KW-1185">Reference proteome</keyword>
<feature type="region of interest" description="Disordered" evidence="1">
    <location>
        <begin position="116"/>
        <end position="139"/>
    </location>
</feature>